<organism evidence="1 2">
    <name type="scientific">Actinacidiphila polyblastidii</name>
    <dbReference type="NCBI Taxonomy" id="3110430"/>
    <lineage>
        <taxon>Bacteria</taxon>
        <taxon>Bacillati</taxon>
        <taxon>Actinomycetota</taxon>
        <taxon>Actinomycetes</taxon>
        <taxon>Kitasatosporales</taxon>
        <taxon>Streptomycetaceae</taxon>
        <taxon>Actinacidiphila</taxon>
    </lineage>
</organism>
<evidence type="ECO:0000313" key="2">
    <source>
        <dbReference type="Proteomes" id="UP001344658"/>
    </source>
</evidence>
<evidence type="ECO:0000313" key="1">
    <source>
        <dbReference type="EMBL" id="MEE4544064.1"/>
    </source>
</evidence>
<comment type="caution">
    <text evidence="1">The sequence shown here is derived from an EMBL/GenBank/DDBJ whole genome shotgun (WGS) entry which is preliminary data.</text>
</comment>
<protein>
    <submittedName>
        <fullName evidence="1">Uncharacterized protein</fullName>
    </submittedName>
</protein>
<proteinExistence type="predicted"/>
<reference evidence="1 2" key="1">
    <citation type="submission" date="2023-12" db="EMBL/GenBank/DDBJ databases">
        <title>Streptomyces sp. V4-01.</title>
        <authorList>
            <person name="Somphong A."/>
            <person name="Phongsopitanun W."/>
        </authorList>
    </citation>
    <scope>NUCLEOTIDE SEQUENCE [LARGE SCALE GENOMIC DNA]</scope>
    <source>
        <strain evidence="1 2">V4-01</strain>
    </source>
</reference>
<accession>A0ABU7PE21</accession>
<sequence>MSIETTRTYGLYYPLFHVRDDGWLKAMALYWPKITRMVPSSTNQPDRLVDYFNRPSSFADPESLGPGEGVARTIQALTEKFDFINEIPPGPSVEAVAPAFEDALSRQSLTPLQLFRPGLPADPINVAARHKDEAPHDYERFFLSVALPSVPEVGPDCQAPPGT</sequence>
<name>A0ABU7PE21_9ACTN</name>
<gene>
    <name evidence="1" type="ORF">V2S66_19060</name>
</gene>
<dbReference type="EMBL" id="JAZEWV010000014">
    <property type="protein sequence ID" value="MEE4544064.1"/>
    <property type="molecule type" value="Genomic_DNA"/>
</dbReference>
<dbReference type="Proteomes" id="UP001344658">
    <property type="component" value="Unassembled WGS sequence"/>
</dbReference>
<dbReference type="RefSeq" id="WP_330797012.1">
    <property type="nucleotide sequence ID" value="NZ_JAZEWV010000014.1"/>
</dbReference>
<keyword evidence="2" id="KW-1185">Reference proteome</keyword>